<dbReference type="AlphaFoldDB" id="A0A4P2R156"/>
<sequence>MDGQRWRRREAQPGWGQPGSGAAQPGSGAAQPGSGAAQPGSGAAQPGSGAAQPGSGAAQPGSGAAQPGSGQLNLGREPLSSTRVGCQVQGGCNKSRLRHHNRHDSVAMDVSLKFQEGSRRMASVNFALGRPAGPRLARGHVPGHRCARPSSASVTPATAAASDPGASLDAVVVSLRRGRDAWARGGDGWVGYLRGYAVALPPSELRGVAHRPAHVRRWPAAHPRWPERCRGARRTVGRAAVEAARLGSTPMTTRSLGPGARCAAAHAGQQRALRTWREGQA</sequence>
<evidence type="ECO:0000256" key="1">
    <source>
        <dbReference type="SAM" id="MobiDB-lite"/>
    </source>
</evidence>
<feature type="region of interest" description="Disordered" evidence="1">
    <location>
        <begin position="1"/>
        <end position="87"/>
    </location>
</feature>
<gene>
    <name evidence="2" type="ORF">SOCE836_088580</name>
</gene>
<accession>A0A4P2R156</accession>
<dbReference type="EMBL" id="CP012672">
    <property type="protein sequence ID" value="AUX36650.1"/>
    <property type="molecule type" value="Genomic_DNA"/>
</dbReference>
<reference evidence="2 3" key="1">
    <citation type="submission" date="2015-09" db="EMBL/GenBank/DDBJ databases">
        <title>Sorangium comparison.</title>
        <authorList>
            <person name="Zaburannyi N."/>
            <person name="Bunk B."/>
            <person name="Overmann J."/>
            <person name="Mueller R."/>
        </authorList>
    </citation>
    <scope>NUCLEOTIDE SEQUENCE [LARGE SCALE GENOMIC DNA]</scope>
    <source>
        <strain evidence="2 3">So ce836</strain>
    </source>
</reference>
<dbReference type="Proteomes" id="UP000295497">
    <property type="component" value="Chromosome"/>
</dbReference>
<name>A0A4P2R156_SORCE</name>
<feature type="compositionally biased region" description="Low complexity" evidence="1">
    <location>
        <begin position="12"/>
        <end position="71"/>
    </location>
</feature>
<evidence type="ECO:0000313" key="3">
    <source>
        <dbReference type="Proteomes" id="UP000295497"/>
    </source>
</evidence>
<protein>
    <submittedName>
        <fullName evidence="2">Uncharacterized protein</fullName>
    </submittedName>
</protein>
<organism evidence="2 3">
    <name type="scientific">Sorangium cellulosum</name>
    <name type="common">Polyangium cellulosum</name>
    <dbReference type="NCBI Taxonomy" id="56"/>
    <lineage>
        <taxon>Bacteria</taxon>
        <taxon>Pseudomonadati</taxon>
        <taxon>Myxococcota</taxon>
        <taxon>Polyangia</taxon>
        <taxon>Polyangiales</taxon>
        <taxon>Polyangiaceae</taxon>
        <taxon>Sorangium</taxon>
    </lineage>
</organism>
<proteinExistence type="predicted"/>
<evidence type="ECO:0000313" key="2">
    <source>
        <dbReference type="EMBL" id="AUX36650.1"/>
    </source>
</evidence>